<dbReference type="NCBIfam" id="TIGR00159">
    <property type="entry name" value="diadenylate cyclase CdaA"/>
    <property type="match status" value="1"/>
</dbReference>
<keyword evidence="3 10" id="KW-0808">Transferase</keyword>
<dbReference type="GO" id="GO:0106408">
    <property type="term" value="F:diadenylate cyclase activity"/>
    <property type="evidence" value="ECO:0007669"/>
    <property type="project" value="UniProtKB-EC"/>
</dbReference>
<dbReference type="HAMAP" id="MF_01499">
    <property type="entry name" value="DacA"/>
    <property type="match status" value="1"/>
</dbReference>
<protein>
    <recommendedName>
        <fullName evidence="10">Diadenylate cyclase</fullName>
        <shortName evidence="10">DAC</shortName>
        <ecNumber evidence="10">2.7.7.85</ecNumber>
    </recommendedName>
    <alternativeName>
        <fullName evidence="10">Cyclic-di-AMP synthase</fullName>
        <shortName evidence="10">c-di-AMP synthase</shortName>
    </alternativeName>
</protein>
<dbReference type="InterPro" id="IPR045585">
    <property type="entry name" value="CdaA_N"/>
</dbReference>
<dbReference type="Pfam" id="PF19293">
    <property type="entry name" value="CdaA_N"/>
    <property type="match status" value="1"/>
</dbReference>
<dbReference type="PROSITE" id="PS51794">
    <property type="entry name" value="DAC"/>
    <property type="match status" value="1"/>
</dbReference>
<evidence type="ECO:0000256" key="9">
    <source>
        <dbReference type="ARBA" id="ARBA00023136"/>
    </source>
</evidence>
<gene>
    <name evidence="13" type="primary">cdaA</name>
    <name evidence="10" type="synonym">dacA</name>
    <name evidence="13" type="ORF">J0M35_03570</name>
</gene>
<dbReference type="Gene3D" id="3.40.1700.10">
    <property type="entry name" value="DNA integrity scanning protein, DisA, N-terminal domain"/>
    <property type="match status" value="1"/>
</dbReference>
<feature type="transmembrane region" description="Helical" evidence="10">
    <location>
        <begin position="14"/>
        <end position="36"/>
    </location>
</feature>
<dbReference type="Proteomes" id="UP000664277">
    <property type="component" value="Unassembled WGS sequence"/>
</dbReference>
<evidence type="ECO:0000259" key="12">
    <source>
        <dbReference type="PROSITE" id="PS51794"/>
    </source>
</evidence>
<dbReference type="GO" id="GO:0006171">
    <property type="term" value="P:cAMP biosynthetic process"/>
    <property type="evidence" value="ECO:0007669"/>
    <property type="project" value="InterPro"/>
</dbReference>
<dbReference type="EC" id="2.7.7.85" evidence="10"/>
<feature type="compositionally biased region" description="Basic and acidic residues" evidence="11">
    <location>
        <begin position="303"/>
        <end position="322"/>
    </location>
</feature>
<comment type="caution">
    <text evidence="13">The sequence shown here is derived from an EMBL/GenBank/DDBJ whole genome shotgun (WGS) entry which is preliminary data.</text>
</comment>
<evidence type="ECO:0000256" key="10">
    <source>
        <dbReference type="HAMAP-Rule" id="MF_01499"/>
    </source>
</evidence>
<comment type="subunit">
    <text evidence="10">Probably a homodimer.</text>
</comment>
<dbReference type="GO" id="GO:0005524">
    <property type="term" value="F:ATP binding"/>
    <property type="evidence" value="ECO:0007669"/>
    <property type="project" value="UniProtKB-UniRule"/>
</dbReference>
<evidence type="ECO:0000256" key="7">
    <source>
        <dbReference type="ARBA" id="ARBA00022840"/>
    </source>
</evidence>
<dbReference type="EMBL" id="JAFLCK010000003">
    <property type="protein sequence ID" value="MBN8659417.1"/>
    <property type="molecule type" value="Genomic_DNA"/>
</dbReference>
<name>A0A8J7PK82_9BACT</name>
<comment type="subcellular location">
    <subcellularLocation>
        <location evidence="10">Cell membrane</location>
        <topology evidence="10">Single-pass membrane protein</topology>
    </subcellularLocation>
</comment>
<evidence type="ECO:0000256" key="5">
    <source>
        <dbReference type="ARBA" id="ARBA00022695"/>
    </source>
</evidence>
<dbReference type="SUPFAM" id="SSF143597">
    <property type="entry name" value="YojJ-like"/>
    <property type="match status" value="1"/>
</dbReference>
<reference evidence="13" key="1">
    <citation type="submission" date="2021-02" db="EMBL/GenBank/DDBJ databases">
        <title>Genome-Resolved Metagenomics of a Microbial Community Performing Photosynthetic Biological Nutrient Removal.</title>
        <authorList>
            <person name="Mcdaniel E.A."/>
        </authorList>
    </citation>
    <scope>NUCLEOTIDE SEQUENCE</scope>
    <source>
        <strain evidence="13">UWPOB_OBS1</strain>
    </source>
</reference>
<evidence type="ECO:0000256" key="3">
    <source>
        <dbReference type="ARBA" id="ARBA00022679"/>
    </source>
</evidence>
<comment type="function">
    <text evidence="10">Catalyzes the condensation of 2 ATP molecules into cyclic di-AMP (c-di-AMP), a second messenger used to regulate differing processes in different bacteria.</text>
</comment>
<feature type="compositionally biased region" description="Polar residues" evidence="11">
    <location>
        <begin position="290"/>
        <end position="299"/>
    </location>
</feature>
<evidence type="ECO:0000256" key="6">
    <source>
        <dbReference type="ARBA" id="ARBA00022741"/>
    </source>
</evidence>
<dbReference type="AlphaFoldDB" id="A0A8J7PK82"/>
<dbReference type="InterPro" id="IPR034701">
    <property type="entry name" value="CdaA"/>
</dbReference>
<comment type="similarity">
    <text evidence="10">Belongs to the adenylate cyclase family. DacA/CdaA subfamily.</text>
</comment>
<keyword evidence="8 10" id="KW-1133">Transmembrane helix</keyword>
<dbReference type="PANTHER" id="PTHR34185:SF1">
    <property type="entry name" value="DIADENYLATE CYCLASE"/>
    <property type="match status" value="1"/>
</dbReference>
<organism evidence="13 14">
    <name type="scientific">Candidatus Obscuribacter phosphatis</name>
    <dbReference type="NCBI Taxonomy" id="1906157"/>
    <lineage>
        <taxon>Bacteria</taxon>
        <taxon>Bacillati</taxon>
        <taxon>Candidatus Melainabacteria</taxon>
        <taxon>Candidatus Obscuribacterales</taxon>
        <taxon>Candidatus Obscuribacteraceae</taxon>
        <taxon>Candidatus Obscuribacter</taxon>
    </lineage>
</organism>
<sequence>MDLFNQIGNFFSQINWVTITKVSVQIFVICYGVLWLWRRIAGTHAERLVKGMMVLIIIAVIAWTLELTIIVSILQHIIPVAAMALVIIFQPEMRRGLGYLGRMQGFKVDLSLTHTNQEKNAAIIKEIIKACRELSRTRTGALIVIEPPEGERDYVSPGTAVNADISSTMLLTIFFPKSPLHDGAVVIRKDKIVAAGVILPMTDNQKLSYKYGTRHRAAIGLSEIYDGLCIVVSEETGAISAASRGMLARYNNAEDLAEPLTYLYNTGGSSGSGPLASFLSLFGRGKNQKQELSLGSQSIEPPENTRTDRLDRQDPTRKETAI</sequence>
<dbReference type="PANTHER" id="PTHR34185">
    <property type="entry name" value="DIADENYLATE CYCLASE"/>
    <property type="match status" value="1"/>
</dbReference>
<dbReference type="GO" id="GO:0005886">
    <property type="term" value="C:plasma membrane"/>
    <property type="evidence" value="ECO:0007669"/>
    <property type="project" value="UniProtKB-SubCell"/>
</dbReference>
<evidence type="ECO:0000256" key="11">
    <source>
        <dbReference type="SAM" id="MobiDB-lite"/>
    </source>
</evidence>
<keyword evidence="5 10" id="KW-0548">Nucleotidyltransferase</keyword>
<dbReference type="GO" id="GO:0004016">
    <property type="term" value="F:adenylate cyclase activity"/>
    <property type="evidence" value="ECO:0007669"/>
    <property type="project" value="UniProtKB-UniRule"/>
</dbReference>
<evidence type="ECO:0000256" key="2">
    <source>
        <dbReference type="ARBA" id="ARBA00022475"/>
    </source>
</evidence>
<dbReference type="Pfam" id="PF02457">
    <property type="entry name" value="DAC"/>
    <property type="match status" value="1"/>
</dbReference>
<feature type="domain" description="DAC" evidence="12">
    <location>
        <begin position="90"/>
        <end position="255"/>
    </location>
</feature>
<keyword evidence="7 10" id="KW-0067">ATP-binding</keyword>
<dbReference type="InterPro" id="IPR050338">
    <property type="entry name" value="DisA"/>
</dbReference>
<feature type="region of interest" description="Disordered" evidence="11">
    <location>
        <begin position="290"/>
        <end position="322"/>
    </location>
</feature>
<evidence type="ECO:0000256" key="1">
    <source>
        <dbReference type="ARBA" id="ARBA00000877"/>
    </source>
</evidence>
<keyword evidence="6 10" id="KW-0547">Nucleotide-binding</keyword>
<evidence type="ECO:0000256" key="4">
    <source>
        <dbReference type="ARBA" id="ARBA00022692"/>
    </source>
</evidence>
<keyword evidence="2 10" id="KW-1003">Cell membrane</keyword>
<dbReference type="InterPro" id="IPR003390">
    <property type="entry name" value="DNA_integrity_scan_DisA_N"/>
</dbReference>
<dbReference type="InterPro" id="IPR036888">
    <property type="entry name" value="DNA_integrity_DisA_N_sf"/>
</dbReference>
<dbReference type="FunFam" id="3.40.1700.10:FF:000002">
    <property type="entry name" value="Diadenylate cyclase"/>
    <property type="match status" value="1"/>
</dbReference>
<keyword evidence="4 10" id="KW-0812">Transmembrane</keyword>
<comment type="catalytic activity">
    <reaction evidence="1 10">
        <text>2 ATP = 3',3'-c-di-AMP + 2 diphosphate</text>
        <dbReference type="Rhea" id="RHEA:35655"/>
        <dbReference type="ChEBI" id="CHEBI:30616"/>
        <dbReference type="ChEBI" id="CHEBI:33019"/>
        <dbReference type="ChEBI" id="CHEBI:71500"/>
        <dbReference type="EC" id="2.7.7.85"/>
    </reaction>
</comment>
<proteinExistence type="inferred from homology"/>
<evidence type="ECO:0000313" key="14">
    <source>
        <dbReference type="Proteomes" id="UP000664277"/>
    </source>
</evidence>
<keyword evidence="9 10" id="KW-0472">Membrane</keyword>
<accession>A0A8J7PK82</accession>
<evidence type="ECO:0000313" key="13">
    <source>
        <dbReference type="EMBL" id="MBN8659417.1"/>
    </source>
</evidence>
<evidence type="ECO:0000256" key="8">
    <source>
        <dbReference type="ARBA" id="ARBA00022989"/>
    </source>
</evidence>